<gene>
    <name evidence="2" type="ORF">SAMN05421543_101466</name>
</gene>
<protein>
    <recommendedName>
        <fullName evidence="1">C2H2-type domain-containing protein</fullName>
    </recommendedName>
</protein>
<accession>A0A1I7FUY4</accession>
<name>A0A1I7FUY4_9BACL</name>
<dbReference type="OrthoDB" id="9553481at2"/>
<dbReference type="PROSITE" id="PS50157">
    <property type="entry name" value="ZINC_FINGER_C2H2_2"/>
    <property type="match status" value="1"/>
</dbReference>
<sequence length="257" mass="29536">MGKFNVFIDGTWLFRICKATGILAAKTENPNEHFRIDFEKLTKFIERQLGQFYGRPFEPAELMLFTSIIDVSKADPSWGDLTRISNGSYARSQFVYSASQAGYDVSNVFSIPLKQWMIRAIENDTYEEKMVDTTLVATLVERTIKNPNFVQVIIAGDLDILPGIKTVIPNYSENVVLVSSHPEQFDINNQTSSFHLHSFEFKYGPIYLENYLIDIMVGNYTYKCHHCGKVFARWREIPRHHNPLCGKCLTERNARSS</sequence>
<evidence type="ECO:0000313" key="2">
    <source>
        <dbReference type="EMBL" id="SFU40005.1"/>
    </source>
</evidence>
<dbReference type="STRING" id="392015.SAMN05421543_101466"/>
<keyword evidence="3" id="KW-1185">Reference proteome</keyword>
<dbReference type="Proteomes" id="UP000183508">
    <property type="component" value="Unassembled WGS sequence"/>
</dbReference>
<dbReference type="EMBL" id="FPBV01000001">
    <property type="protein sequence ID" value="SFU40005.1"/>
    <property type="molecule type" value="Genomic_DNA"/>
</dbReference>
<dbReference type="Gene3D" id="3.40.50.1010">
    <property type="entry name" value="5'-nuclease"/>
    <property type="match status" value="1"/>
</dbReference>
<evidence type="ECO:0000313" key="3">
    <source>
        <dbReference type="Proteomes" id="UP000183508"/>
    </source>
</evidence>
<organism evidence="2 3">
    <name type="scientific">Alicyclobacillus macrosporangiidus</name>
    <dbReference type="NCBI Taxonomy" id="392015"/>
    <lineage>
        <taxon>Bacteria</taxon>
        <taxon>Bacillati</taxon>
        <taxon>Bacillota</taxon>
        <taxon>Bacilli</taxon>
        <taxon>Bacillales</taxon>
        <taxon>Alicyclobacillaceae</taxon>
        <taxon>Alicyclobacillus</taxon>
    </lineage>
</organism>
<proteinExistence type="predicted"/>
<dbReference type="RefSeq" id="WP_139234517.1">
    <property type="nucleotide sequence ID" value="NZ_FPBV01000001.1"/>
</dbReference>
<evidence type="ECO:0000259" key="1">
    <source>
        <dbReference type="PROSITE" id="PS50157"/>
    </source>
</evidence>
<reference evidence="3" key="1">
    <citation type="submission" date="2016-10" db="EMBL/GenBank/DDBJ databases">
        <authorList>
            <person name="Varghese N."/>
        </authorList>
    </citation>
    <scope>NUCLEOTIDE SEQUENCE [LARGE SCALE GENOMIC DNA]</scope>
    <source>
        <strain evidence="3">DSM 17980</strain>
    </source>
</reference>
<feature type="domain" description="C2H2-type" evidence="1">
    <location>
        <begin position="222"/>
        <end position="240"/>
    </location>
</feature>
<dbReference type="InterPro" id="IPR013087">
    <property type="entry name" value="Znf_C2H2_type"/>
</dbReference>
<dbReference type="AlphaFoldDB" id="A0A1I7FUY4"/>